<evidence type="ECO:0000313" key="1">
    <source>
        <dbReference type="EMBL" id="MBB5739281.1"/>
    </source>
</evidence>
<protein>
    <submittedName>
        <fullName evidence="1">Uncharacterized protein</fullName>
    </submittedName>
</protein>
<keyword evidence="2" id="KW-1185">Reference proteome</keyword>
<sequence length="59" mass="6269">MQVLVELIAGLVALLAALVLSQFGVDIHAPATGKREVHRVQDCRTDDAGALKTDARPDC</sequence>
<accession>A0A7W9C5I5</accession>
<dbReference type="AlphaFoldDB" id="A0A7W9C5I5"/>
<evidence type="ECO:0000313" key="2">
    <source>
        <dbReference type="Proteomes" id="UP000527324"/>
    </source>
</evidence>
<dbReference type="RefSeq" id="WP_054765804.1">
    <property type="nucleotide sequence ID" value="NZ_CAJFZS010000001.1"/>
</dbReference>
<organism evidence="1 2">
    <name type="scientific">Brevundimonas aurantiaca</name>
    <dbReference type="NCBI Taxonomy" id="74316"/>
    <lineage>
        <taxon>Bacteria</taxon>
        <taxon>Pseudomonadati</taxon>
        <taxon>Pseudomonadota</taxon>
        <taxon>Alphaproteobacteria</taxon>
        <taxon>Caulobacterales</taxon>
        <taxon>Caulobacteraceae</taxon>
        <taxon>Brevundimonas</taxon>
    </lineage>
</organism>
<gene>
    <name evidence="1" type="ORF">GGQ93_000983</name>
</gene>
<proteinExistence type="predicted"/>
<comment type="caution">
    <text evidence="1">The sequence shown here is derived from an EMBL/GenBank/DDBJ whole genome shotgun (WGS) entry which is preliminary data.</text>
</comment>
<name>A0A7W9C5I5_9CAUL</name>
<dbReference type="Proteomes" id="UP000527324">
    <property type="component" value="Unassembled WGS sequence"/>
</dbReference>
<dbReference type="GeneID" id="88838787"/>
<reference evidence="1 2" key="1">
    <citation type="submission" date="2020-08" db="EMBL/GenBank/DDBJ databases">
        <title>Genomic Encyclopedia of Type Strains, Phase IV (KMG-IV): sequencing the most valuable type-strain genomes for metagenomic binning, comparative biology and taxonomic classification.</title>
        <authorList>
            <person name="Goeker M."/>
        </authorList>
    </citation>
    <scope>NUCLEOTIDE SEQUENCE [LARGE SCALE GENOMIC DNA]</scope>
    <source>
        <strain evidence="1 2">DSM 4731</strain>
    </source>
</reference>
<dbReference type="EMBL" id="JACHOQ010000002">
    <property type="protein sequence ID" value="MBB5739281.1"/>
    <property type="molecule type" value="Genomic_DNA"/>
</dbReference>